<reference evidence="2" key="1">
    <citation type="journal article" date="2019" name="Int. J. Syst. Evol. Microbiol.">
        <title>The Global Catalogue of Microorganisms (GCM) 10K type strain sequencing project: providing services to taxonomists for standard genome sequencing and annotation.</title>
        <authorList>
            <consortium name="The Broad Institute Genomics Platform"/>
            <consortium name="The Broad Institute Genome Sequencing Center for Infectious Disease"/>
            <person name="Wu L."/>
            <person name="Ma J."/>
        </authorList>
    </citation>
    <scope>NUCLEOTIDE SEQUENCE [LARGE SCALE GENOMIC DNA]</scope>
    <source>
        <strain evidence="2">JCM 17759</strain>
    </source>
</reference>
<organism evidence="1 2">
    <name type="scientific">Novipirellula rosea</name>
    <dbReference type="NCBI Taxonomy" id="1031540"/>
    <lineage>
        <taxon>Bacteria</taxon>
        <taxon>Pseudomonadati</taxon>
        <taxon>Planctomycetota</taxon>
        <taxon>Planctomycetia</taxon>
        <taxon>Pirellulales</taxon>
        <taxon>Pirellulaceae</taxon>
        <taxon>Novipirellula</taxon>
    </lineage>
</organism>
<dbReference type="Proteomes" id="UP001500840">
    <property type="component" value="Unassembled WGS sequence"/>
</dbReference>
<keyword evidence="2" id="KW-1185">Reference proteome</keyword>
<evidence type="ECO:0000313" key="1">
    <source>
        <dbReference type="EMBL" id="GAA4449976.1"/>
    </source>
</evidence>
<sequence>MVVESCPIATYGQLSALNAIAIQANRESRIDEAKVSGKRASVVFGIDSDSWKNVSEGADAYQTKRNRTLNVAHRERYRNKFCDDVIL</sequence>
<dbReference type="EMBL" id="BAABGA010000018">
    <property type="protein sequence ID" value="GAA4449976.1"/>
    <property type="molecule type" value="Genomic_DNA"/>
</dbReference>
<proteinExistence type="predicted"/>
<protein>
    <submittedName>
        <fullName evidence="1">Uncharacterized protein</fullName>
    </submittedName>
</protein>
<name>A0ABP8MFT3_9BACT</name>
<gene>
    <name evidence="1" type="ORF">GCM10023156_15450</name>
</gene>
<accession>A0ABP8MFT3</accession>
<evidence type="ECO:0000313" key="2">
    <source>
        <dbReference type="Proteomes" id="UP001500840"/>
    </source>
</evidence>
<comment type="caution">
    <text evidence="1">The sequence shown here is derived from an EMBL/GenBank/DDBJ whole genome shotgun (WGS) entry which is preliminary data.</text>
</comment>